<organism evidence="1 2">
    <name type="scientific">Streptococcus didelphis</name>
    <dbReference type="NCBI Taxonomy" id="102886"/>
    <lineage>
        <taxon>Bacteria</taxon>
        <taxon>Bacillati</taxon>
        <taxon>Bacillota</taxon>
        <taxon>Bacilli</taxon>
        <taxon>Lactobacillales</taxon>
        <taxon>Streptococcaceae</taxon>
        <taxon>Streptococcus</taxon>
    </lineage>
</organism>
<reference evidence="2" key="1">
    <citation type="submission" date="2022-10" db="EMBL/GenBank/DDBJ databases">
        <title>Streptococcus didelphis as causative of fatal infections in opossums (Didelphis albiventris).</title>
        <authorList>
            <person name="Breyer G.M."/>
            <person name="Da Silva M.E.R.J."/>
            <person name="Siqueira F.M."/>
        </authorList>
    </citation>
    <scope>NUCLEOTIDE SEQUENCE [LARGE SCALE GENOMIC DNA]</scope>
    <source>
        <strain evidence="2">LBVP101/21</strain>
    </source>
</reference>
<dbReference type="RefSeq" id="WP_018366821.1">
    <property type="nucleotide sequence ID" value="NZ_CP104407.1"/>
</dbReference>
<accession>A0ABY9LGB1</accession>
<evidence type="ECO:0000313" key="1">
    <source>
        <dbReference type="EMBL" id="WMB27932.1"/>
    </source>
</evidence>
<evidence type="ECO:0000313" key="2">
    <source>
        <dbReference type="Proteomes" id="UP001238096"/>
    </source>
</evidence>
<protein>
    <recommendedName>
        <fullName evidence="3">LXG domain-containing protein</fullName>
    </recommendedName>
</protein>
<dbReference type="Proteomes" id="UP001238096">
    <property type="component" value="Chromosome"/>
</dbReference>
<dbReference type="EMBL" id="CP110509">
    <property type="protein sequence ID" value="WMB27932.1"/>
    <property type="molecule type" value="Genomic_DNA"/>
</dbReference>
<name>A0ABY9LGB1_9STRE</name>
<proteinExistence type="predicted"/>
<evidence type="ECO:0008006" key="3">
    <source>
        <dbReference type="Google" id="ProtNLM"/>
    </source>
</evidence>
<keyword evidence="2" id="KW-1185">Reference proteome</keyword>
<sequence>MVKVNTGTMGTQASTVTSRVSALNNAISQLSAFAGEGSLQGAAYENAKIYATGVLTLLLQSMILYSESVSEGTIELQSLYASICGGEDLDSDDLETKITNDNNSLRAAEKLLDALNHDEGASKGLKSAQAGNISSLRRCIKSNQKKLEPSDISKIIIFTYLVVL</sequence>
<gene>
    <name evidence="1" type="ORF">N1496_07905</name>
</gene>